<dbReference type="SUPFAM" id="SSF102114">
    <property type="entry name" value="Radical SAM enzymes"/>
    <property type="match status" value="1"/>
</dbReference>
<dbReference type="InterPro" id="IPR010994">
    <property type="entry name" value="RuvA_2-like"/>
</dbReference>
<reference evidence="5 6" key="1">
    <citation type="submission" date="2020-02" db="EMBL/GenBank/DDBJ databases">
        <title>Genome assembly of a novel Clostridium senegalense strain.</title>
        <authorList>
            <person name="Gupta T.B."/>
            <person name="Jauregui R."/>
            <person name="Maclean P."/>
            <person name="Nawarathana A."/>
            <person name="Brightwell G."/>
        </authorList>
    </citation>
    <scope>NUCLEOTIDE SEQUENCE [LARGE SCALE GENOMIC DNA]</scope>
    <source>
        <strain evidence="5 6">AGRFS4</strain>
    </source>
</reference>
<keyword evidence="2" id="KW-0479">Metal-binding</keyword>
<evidence type="ECO:0000256" key="1">
    <source>
        <dbReference type="ARBA" id="ARBA00022691"/>
    </source>
</evidence>
<sequence length="435" mass="49748">MEILDKLKILSDAAKYDVSCSSSGSKRKNINNGLGNCNTNGICHTFTPDGRCVSLLKILLTNYCIYDCAYCINRISNDIPRAFFTPDEVVDLTINFYKRNYIEGLFLSSAIIQNVNYTMELLLKVTKTLRITHKFNGYIHVKAIPGADEKLIEETGLYADRMSVNIELPSSKGLKLLAPQKNKDSILKPMSLIKKQIIHSKENSKLFKSAPKFVPGGQSTQLIVGATNDNDYDILKLCENLYKSYDLKRVYYSAYVPVNQTPNLPDIKEPPLIRENRLYQADWLLRFYGFKADEILNKDNPNFHDKLDPKTFYALNNLYLFPVEINTAPYELLLRVPGIGIKSAKRIILTRKVGFLNFYDLKKLGIVLKRAQYFITCKGKYYGDVDIDKDKIENRLILKEKQMIKPNNYEQLSLFSNLPSIPNSEDKIKIITGQI</sequence>
<dbReference type="Gene3D" id="3.20.20.70">
    <property type="entry name" value="Aldolase class I"/>
    <property type="match status" value="1"/>
</dbReference>
<comment type="caution">
    <text evidence="5">The sequence shown here is derived from an EMBL/GenBank/DDBJ whole genome shotgun (WGS) entry which is preliminary data.</text>
</comment>
<protein>
    <submittedName>
        <fullName evidence="5">Putative DNA modification/repair radical SAM protein</fullName>
    </submittedName>
</protein>
<evidence type="ECO:0000256" key="4">
    <source>
        <dbReference type="ARBA" id="ARBA00023014"/>
    </source>
</evidence>
<keyword evidence="1" id="KW-0949">S-adenosyl-L-methionine</keyword>
<dbReference type="NCBIfam" id="TIGR03916">
    <property type="entry name" value="rSAM_link_UDG"/>
    <property type="match status" value="1"/>
</dbReference>
<evidence type="ECO:0000256" key="3">
    <source>
        <dbReference type="ARBA" id="ARBA00023004"/>
    </source>
</evidence>
<dbReference type="InterPro" id="IPR058240">
    <property type="entry name" value="rSAM_sf"/>
</dbReference>
<organism evidence="5 6">
    <name type="scientific">Clostridium senegalense</name>
    <dbReference type="NCBI Taxonomy" id="1465809"/>
    <lineage>
        <taxon>Bacteria</taxon>
        <taxon>Bacillati</taxon>
        <taxon>Bacillota</taxon>
        <taxon>Clostridia</taxon>
        <taxon>Eubacteriales</taxon>
        <taxon>Clostridiaceae</taxon>
        <taxon>Clostridium</taxon>
    </lineage>
</organism>
<dbReference type="AlphaFoldDB" id="A0A6M0GYH7"/>
<dbReference type="InterPro" id="IPR051675">
    <property type="entry name" value="Endo/Exo/Phosphatase_dom_1"/>
</dbReference>
<dbReference type="GO" id="GO:0051536">
    <property type="term" value="F:iron-sulfur cluster binding"/>
    <property type="evidence" value="ECO:0007669"/>
    <property type="project" value="UniProtKB-KW"/>
</dbReference>
<gene>
    <name evidence="5" type="ORF">G3M99_02010</name>
</gene>
<accession>A0A6M0GYH7</accession>
<dbReference type="SFLD" id="SFLDS00029">
    <property type="entry name" value="Radical_SAM"/>
    <property type="match status" value="1"/>
</dbReference>
<dbReference type="EMBL" id="JAAGPU010000002">
    <property type="protein sequence ID" value="NEU03646.1"/>
    <property type="molecule type" value="Genomic_DNA"/>
</dbReference>
<dbReference type="Gene3D" id="1.10.150.320">
    <property type="entry name" value="Photosystem II 12 kDa extrinsic protein"/>
    <property type="match status" value="1"/>
</dbReference>
<keyword evidence="6" id="KW-1185">Reference proteome</keyword>
<proteinExistence type="predicted"/>
<dbReference type="PANTHER" id="PTHR21180">
    <property type="entry name" value="ENDONUCLEASE/EXONUCLEASE/PHOSPHATASE FAMILY DOMAIN-CONTAINING PROTEIN 1"/>
    <property type="match status" value="1"/>
</dbReference>
<evidence type="ECO:0000313" key="5">
    <source>
        <dbReference type="EMBL" id="NEU03646.1"/>
    </source>
</evidence>
<evidence type="ECO:0000313" key="6">
    <source>
        <dbReference type="Proteomes" id="UP000481872"/>
    </source>
</evidence>
<dbReference type="PANTHER" id="PTHR21180:SF9">
    <property type="entry name" value="TYPE II SECRETION SYSTEM PROTEIN K"/>
    <property type="match status" value="1"/>
</dbReference>
<dbReference type="CDD" id="cd01335">
    <property type="entry name" value="Radical_SAM"/>
    <property type="match status" value="1"/>
</dbReference>
<dbReference type="GO" id="GO:0046872">
    <property type="term" value="F:metal ion binding"/>
    <property type="evidence" value="ECO:0007669"/>
    <property type="project" value="UniProtKB-KW"/>
</dbReference>
<dbReference type="InterPro" id="IPR013785">
    <property type="entry name" value="Aldolase_TIM"/>
</dbReference>
<dbReference type="SUPFAM" id="SSF47781">
    <property type="entry name" value="RuvA domain 2-like"/>
    <property type="match status" value="1"/>
</dbReference>
<dbReference type="InterPro" id="IPR007197">
    <property type="entry name" value="rSAM"/>
</dbReference>
<dbReference type="RefSeq" id="WP_061995426.1">
    <property type="nucleotide sequence ID" value="NZ_JAAGPU010000002.1"/>
</dbReference>
<dbReference type="InterPro" id="IPR023874">
    <property type="entry name" value="DNA_rSAM_put"/>
</dbReference>
<evidence type="ECO:0000256" key="2">
    <source>
        <dbReference type="ARBA" id="ARBA00022723"/>
    </source>
</evidence>
<dbReference type="GO" id="GO:0003824">
    <property type="term" value="F:catalytic activity"/>
    <property type="evidence" value="ECO:0007669"/>
    <property type="project" value="InterPro"/>
</dbReference>
<dbReference type="Pfam" id="PF12836">
    <property type="entry name" value="HHH_3"/>
    <property type="match status" value="1"/>
</dbReference>
<name>A0A6M0GYH7_9CLOT</name>
<keyword evidence="4" id="KW-0411">Iron-sulfur</keyword>
<dbReference type="SFLD" id="SFLDG01102">
    <property type="entry name" value="Uncharacterised_Radical_SAM_Su"/>
    <property type="match status" value="1"/>
</dbReference>
<dbReference type="Proteomes" id="UP000481872">
    <property type="component" value="Unassembled WGS sequence"/>
</dbReference>
<keyword evidence="3" id="KW-0408">Iron</keyword>